<name>A0A4Y6PTW4_PERCE</name>
<dbReference type="AlphaFoldDB" id="A0A4Y6PTW4"/>
<sequence length="273" mass="30142">MPAPYFHLLGHIFLAVEACEHNSSLASALKSAGFGKDKLSRGKELAAAGEKLIDRKAEEAGEDRIYEHNTHNATAEVEMWKSTVSFRLNKALDDAGLVKKTLGDDIHAHNHTVTLIAQALRIIGMIRTHPKIHESLGSERSIEDLLIRGWVLLNKVYRNTQVLMAPGAAGDPDHKIFDEIAKQETAMMQWIHELGRATEKVKEPTLLGELGYVPEGVGLPLGGTAYGVPLHQKAQRDDLPDMDDLRPDPGWSAGRQGRNRENLGKGWVKPTFD</sequence>
<proteinExistence type="predicted"/>
<protein>
    <submittedName>
        <fullName evidence="2">Uncharacterized protein</fullName>
    </submittedName>
</protein>
<dbReference type="OrthoDB" id="5518314at2"/>
<keyword evidence="3" id="KW-1185">Reference proteome</keyword>
<evidence type="ECO:0000256" key="1">
    <source>
        <dbReference type="SAM" id="MobiDB-lite"/>
    </source>
</evidence>
<feature type="region of interest" description="Disordered" evidence="1">
    <location>
        <begin position="234"/>
        <end position="273"/>
    </location>
</feature>
<feature type="compositionally biased region" description="Basic and acidic residues" evidence="1">
    <location>
        <begin position="234"/>
        <end position="247"/>
    </location>
</feature>
<organism evidence="2 3">
    <name type="scientific">Persicimonas caeni</name>
    <dbReference type="NCBI Taxonomy" id="2292766"/>
    <lineage>
        <taxon>Bacteria</taxon>
        <taxon>Deltaproteobacteria</taxon>
        <taxon>Bradymonadales</taxon>
        <taxon>Bradymonadaceae</taxon>
        <taxon>Persicimonas</taxon>
    </lineage>
</organism>
<evidence type="ECO:0000313" key="3">
    <source>
        <dbReference type="Proteomes" id="UP000315995"/>
    </source>
</evidence>
<dbReference type="Proteomes" id="UP000315995">
    <property type="component" value="Chromosome"/>
</dbReference>
<dbReference type="EMBL" id="CP041186">
    <property type="protein sequence ID" value="QDG51771.1"/>
    <property type="molecule type" value="Genomic_DNA"/>
</dbReference>
<evidence type="ECO:0000313" key="2">
    <source>
        <dbReference type="EMBL" id="QDG51771.1"/>
    </source>
</evidence>
<accession>A0A4Y6PTW4</accession>
<dbReference type="RefSeq" id="WP_141198251.1">
    <property type="nucleotide sequence ID" value="NZ_CP041186.1"/>
</dbReference>
<gene>
    <name evidence="2" type="ORF">FIV42_13745</name>
</gene>
<accession>A0A5B8Y4X7</accession>
<reference evidence="2 3" key="1">
    <citation type="submission" date="2019-06" db="EMBL/GenBank/DDBJ databases">
        <title>Persicimonas caeni gen. nov., sp. nov., a predatory bacterium isolated from solar saltern.</title>
        <authorList>
            <person name="Wang S."/>
        </authorList>
    </citation>
    <scope>NUCLEOTIDE SEQUENCE [LARGE SCALE GENOMIC DNA]</scope>
    <source>
        <strain evidence="2 3">YN101</strain>
    </source>
</reference>